<reference evidence="2" key="1">
    <citation type="journal article" date="2020" name="Stud. Mycol.">
        <title>101 Dothideomycetes genomes: a test case for predicting lifestyles and emergence of pathogens.</title>
        <authorList>
            <person name="Haridas S."/>
            <person name="Albert R."/>
            <person name="Binder M."/>
            <person name="Bloem J."/>
            <person name="Labutti K."/>
            <person name="Salamov A."/>
            <person name="Andreopoulos B."/>
            <person name="Baker S."/>
            <person name="Barry K."/>
            <person name="Bills G."/>
            <person name="Bluhm B."/>
            <person name="Cannon C."/>
            <person name="Castanera R."/>
            <person name="Culley D."/>
            <person name="Daum C."/>
            <person name="Ezra D."/>
            <person name="Gonzalez J."/>
            <person name="Henrissat B."/>
            <person name="Kuo A."/>
            <person name="Liang C."/>
            <person name="Lipzen A."/>
            <person name="Lutzoni F."/>
            <person name="Magnuson J."/>
            <person name="Mondo S."/>
            <person name="Nolan M."/>
            <person name="Ohm R."/>
            <person name="Pangilinan J."/>
            <person name="Park H.-J."/>
            <person name="Ramirez L."/>
            <person name="Alfaro M."/>
            <person name="Sun H."/>
            <person name="Tritt A."/>
            <person name="Yoshinaga Y."/>
            <person name="Zwiers L.-H."/>
            <person name="Turgeon B."/>
            <person name="Goodwin S."/>
            <person name="Spatafora J."/>
            <person name="Crous P."/>
            <person name="Grigoriev I."/>
        </authorList>
    </citation>
    <scope>NUCLEOTIDE SEQUENCE</scope>
    <source>
        <strain evidence="2">CBS 675.92</strain>
    </source>
</reference>
<sequence>MRSKINASKVGIFSAKHSYFPCLIYVTFSAAFIVMVALVRSTHPNRILAFSLRNHVFVRRFNSQLFSFLVYLLTETLTCIQVGNVVCLRRIFFFNCCR</sequence>
<keyword evidence="1" id="KW-1133">Transmembrane helix</keyword>
<keyword evidence="3" id="KW-1185">Reference proteome</keyword>
<evidence type="ECO:0000313" key="2">
    <source>
        <dbReference type="EMBL" id="KAF1954321.1"/>
    </source>
</evidence>
<feature type="transmembrane region" description="Helical" evidence="1">
    <location>
        <begin position="65"/>
        <end position="88"/>
    </location>
</feature>
<dbReference type="Proteomes" id="UP000800035">
    <property type="component" value="Unassembled WGS sequence"/>
</dbReference>
<proteinExistence type="predicted"/>
<evidence type="ECO:0000256" key="1">
    <source>
        <dbReference type="SAM" id="Phobius"/>
    </source>
</evidence>
<evidence type="ECO:0000313" key="3">
    <source>
        <dbReference type="Proteomes" id="UP000800035"/>
    </source>
</evidence>
<name>A0A6A5TNU4_9PLEO</name>
<keyword evidence="1" id="KW-0812">Transmembrane</keyword>
<dbReference type="AlphaFoldDB" id="A0A6A5TNU4"/>
<accession>A0A6A5TNU4</accession>
<gene>
    <name evidence="2" type="ORF">CC80DRAFT_124532</name>
</gene>
<feature type="transmembrane region" description="Helical" evidence="1">
    <location>
        <begin position="20"/>
        <end position="39"/>
    </location>
</feature>
<protein>
    <submittedName>
        <fullName evidence="2">Uncharacterized protein</fullName>
    </submittedName>
</protein>
<dbReference type="EMBL" id="ML976999">
    <property type="protein sequence ID" value="KAF1954321.1"/>
    <property type="molecule type" value="Genomic_DNA"/>
</dbReference>
<keyword evidence="1" id="KW-0472">Membrane</keyword>
<organism evidence="2 3">
    <name type="scientific">Byssothecium circinans</name>
    <dbReference type="NCBI Taxonomy" id="147558"/>
    <lineage>
        <taxon>Eukaryota</taxon>
        <taxon>Fungi</taxon>
        <taxon>Dikarya</taxon>
        <taxon>Ascomycota</taxon>
        <taxon>Pezizomycotina</taxon>
        <taxon>Dothideomycetes</taxon>
        <taxon>Pleosporomycetidae</taxon>
        <taxon>Pleosporales</taxon>
        <taxon>Massarineae</taxon>
        <taxon>Massarinaceae</taxon>
        <taxon>Byssothecium</taxon>
    </lineage>
</organism>